<dbReference type="InterPro" id="IPR045865">
    <property type="entry name" value="ACT-like_dom_sf"/>
</dbReference>
<evidence type="ECO:0000256" key="2">
    <source>
        <dbReference type="ARBA" id="ARBA00005025"/>
    </source>
</evidence>
<dbReference type="GO" id="GO:0009097">
    <property type="term" value="P:isoleucine biosynthetic process"/>
    <property type="evidence" value="ECO:0007669"/>
    <property type="project" value="UniProtKB-UniRule"/>
</dbReference>
<dbReference type="InterPro" id="IPR019455">
    <property type="entry name" value="Acetolactate_synth_ssu_C"/>
</dbReference>
<evidence type="ECO:0000256" key="7">
    <source>
        <dbReference type="ARBA" id="ARBA00048670"/>
    </source>
</evidence>
<protein>
    <recommendedName>
        <fullName evidence="8">Acetolactate synthase small subunit</fullName>
        <shortName evidence="8">AHAS</shortName>
        <shortName evidence="8">ALS</shortName>
        <ecNumber evidence="8">2.2.1.6</ecNumber>
    </recommendedName>
    <alternativeName>
        <fullName evidence="8">Acetohydroxy-acid synthase small subunit</fullName>
    </alternativeName>
</protein>
<keyword evidence="5 8" id="KW-0028">Amino-acid biosynthesis</keyword>
<dbReference type="CDD" id="cd04878">
    <property type="entry name" value="ACT_AHAS"/>
    <property type="match status" value="1"/>
</dbReference>
<dbReference type="PANTHER" id="PTHR30239:SF0">
    <property type="entry name" value="ACETOLACTATE SYNTHASE SMALL SUBUNIT 1, CHLOROPLASTIC"/>
    <property type="match status" value="1"/>
</dbReference>
<comment type="function">
    <text evidence="8">Catalyzes the conversion of 2 pyruvate molecules into acetolactate in the first common step of the biosynthetic pathway of the branched-amino acids such as leucine, isoleucine, and valine.</text>
</comment>
<gene>
    <name evidence="10" type="ORF">JOC47_002849</name>
</gene>
<keyword evidence="6 8" id="KW-0100">Branched-chain amino acid biosynthesis</keyword>
<dbReference type="EMBL" id="JAFBDQ010000021">
    <property type="protein sequence ID" value="MBM7557980.1"/>
    <property type="molecule type" value="Genomic_DNA"/>
</dbReference>
<keyword evidence="11" id="KW-1185">Reference proteome</keyword>
<evidence type="ECO:0000256" key="6">
    <source>
        <dbReference type="ARBA" id="ARBA00023304"/>
    </source>
</evidence>
<proteinExistence type="inferred from homology"/>
<dbReference type="SUPFAM" id="SSF55021">
    <property type="entry name" value="ACT-like"/>
    <property type="match status" value="2"/>
</dbReference>
<dbReference type="GO" id="GO:1990610">
    <property type="term" value="F:acetolactate synthase regulator activity"/>
    <property type="evidence" value="ECO:0007669"/>
    <property type="project" value="UniProtKB-UniRule"/>
</dbReference>
<dbReference type="GO" id="GO:0005829">
    <property type="term" value="C:cytosol"/>
    <property type="evidence" value="ECO:0007669"/>
    <property type="project" value="TreeGrafter"/>
</dbReference>
<evidence type="ECO:0000313" key="10">
    <source>
        <dbReference type="EMBL" id="MBM7557980.1"/>
    </source>
</evidence>
<reference evidence="10" key="1">
    <citation type="submission" date="2021-01" db="EMBL/GenBank/DDBJ databases">
        <title>Genomic Encyclopedia of Type Strains, Phase IV (KMG-IV): sequencing the most valuable type-strain genomes for metagenomic binning, comparative biology and taxonomic classification.</title>
        <authorList>
            <person name="Goeker M."/>
        </authorList>
    </citation>
    <scope>NUCLEOTIDE SEQUENCE</scope>
    <source>
        <strain evidence="10">DSM 23230</strain>
    </source>
</reference>
<accession>A0A938XUX5</accession>
<comment type="similarity">
    <text evidence="3 8">Belongs to the acetolactate synthase small subunit family.</text>
</comment>
<dbReference type="GO" id="GO:0003984">
    <property type="term" value="F:acetolactate synthase activity"/>
    <property type="evidence" value="ECO:0007669"/>
    <property type="project" value="UniProtKB-UniRule"/>
</dbReference>
<comment type="pathway">
    <text evidence="1 8">Amino-acid biosynthesis; L-isoleucine biosynthesis; L-isoleucine from 2-oxobutanoate: step 1/4.</text>
</comment>
<comment type="pathway">
    <text evidence="2 8">Amino-acid biosynthesis; L-valine biosynthesis; L-valine from pyruvate: step 1/4.</text>
</comment>
<dbReference type="Gene3D" id="3.30.70.260">
    <property type="match status" value="1"/>
</dbReference>
<dbReference type="EC" id="2.2.1.6" evidence="8"/>
<dbReference type="FunFam" id="3.30.70.1150:FF:000001">
    <property type="entry name" value="Acetolactate synthase small subunit"/>
    <property type="match status" value="1"/>
</dbReference>
<dbReference type="NCBIfam" id="NF008864">
    <property type="entry name" value="PRK11895.1"/>
    <property type="match status" value="1"/>
</dbReference>
<dbReference type="PANTHER" id="PTHR30239">
    <property type="entry name" value="ACETOLACTATE SYNTHASE SMALL SUBUNIT"/>
    <property type="match status" value="1"/>
</dbReference>
<dbReference type="GO" id="GO:0009099">
    <property type="term" value="P:L-valine biosynthetic process"/>
    <property type="evidence" value="ECO:0007669"/>
    <property type="project" value="UniProtKB-UniRule"/>
</dbReference>
<comment type="catalytic activity">
    <reaction evidence="7 8">
        <text>2 pyruvate + H(+) = (2S)-2-acetolactate + CO2</text>
        <dbReference type="Rhea" id="RHEA:25249"/>
        <dbReference type="ChEBI" id="CHEBI:15361"/>
        <dbReference type="ChEBI" id="CHEBI:15378"/>
        <dbReference type="ChEBI" id="CHEBI:16526"/>
        <dbReference type="ChEBI" id="CHEBI:58476"/>
        <dbReference type="EC" id="2.2.1.6"/>
    </reaction>
</comment>
<dbReference type="NCBIfam" id="TIGR00119">
    <property type="entry name" value="acolac_sm"/>
    <property type="match status" value="1"/>
</dbReference>
<evidence type="ECO:0000256" key="8">
    <source>
        <dbReference type="RuleBase" id="RU368092"/>
    </source>
</evidence>
<dbReference type="InterPro" id="IPR004789">
    <property type="entry name" value="Acetalactate_synth_ssu"/>
</dbReference>
<dbReference type="Gene3D" id="3.30.70.1150">
    <property type="entry name" value="ACT-like. Chain A, domain 2"/>
    <property type="match status" value="1"/>
</dbReference>
<dbReference type="FunFam" id="3.30.70.260:FF:000001">
    <property type="entry name" value="Acetolactate synthase, small subunit"/>
    <property type="match status" value="1"/>
</dbReference>
<evidence type="ECO:0000256" key="1">
    <source>
        <dbReference type="ARBA" id="ARBA00004974"/>
    </source>
</evidence>
<name>A0A938XUX5_9FIRM</name>
<dbReference type="Pfam" id="PF10369">
    <property type="entry name" value="ALS_ss_C"/>
    <property type="match status" value="1"/>
</dbReference>
<sequence>MKKHTLSVLVANESGVLARIAGLFSRRGFNIDSLSVGRTENDDVSRITLVVAGDDRELEQVTKQLHKLVVVHKISDLTDDEVVSRGLALIKVESSTKTRSEIMEIVDIFRAKIVDVSSDSVMIEITGDEDKINALEDLLKPYGIKELVRTGKIAMARGHK</sequence>
<dbReference type="Proteomes" id="UP000774000">
    <property type="component" value="Unassembled WGS sequence"/>
</dbReference>
<evidence type="ECO:0000256" key="4">
    <source>
        <dbReference type="ARBA" id="ARBA00011744"/>
    </source>
</evidence>
<dbReference type="InterPro" id="IPR054480">
    <property type="entry name" value="AHAS_small-like_ACT"/>
</dbReference>
<evidence type="ECO:0000313" key="11">
    <source>
        <dbReference type="Proteomes" id="UP000774000"/>
    </source>
</evidence>
<dbReference type="AlphaFoldDB" id="A0A938XUX5"/>
<feature type="domain" description="ACT" evidence="9">
    <location>
        <begin position="5"/>
        <end position="79"/>
    </location>
</feature>
<evidence type="ECO:0000259" key="9">
    <source>
        <dbReference type="PROSITE" id="PS51671"/>
    </source>
</evidence>
<evidence type="ECO:0000256" key="5">
    <source>
        <dbReference type="ARBA" id="ARBA00022605"/>
    </source>
</evidence>
<keyword evidence="8 10" id="KW-0808">Transferase</keyword>
<dbReference type="InterPro" id="IPR027271">
    <property type="entry name" value="Acetolactate_synth/TF_NikR_C"/>
</dbReference>
<dbReference type="PROSITE" id="PS51671">
    <property type="entry name" value="ACT"/>
    <property type="match status" value="1"/>
</dbReference>
<dbReference type="InterPro" id="IPR002912">
    <property type="entry name" value="ACT_dom"/>
</dbReference>
<dbReference type="InterPro" id="IPR039557">
    <property type="entry name" value="AHAS_ACT"/>
</dbReference>
<dbReference type="RefSeq" id="WP_204702929.1">
    <property type="nucleotide sequence ID" value="NZ_JAFBDQ010000021.1"/>
</dbReference>
<evidence type="ECO:0000256" key="3">
    <source>
        <dbReference type="ARBA" id="ARBA00006341"/>
    </source>
</evidence>
<comment type="subunit">
    <text evidence="4 8">Dimer of large and small chains.</text>
</comment>
<comment type="caution">
    <text evidence="10">The sequence shown here is derived from an EMBL/GenBank/DDBJ whole genome shotgun (WGS) entry which is preliminary data.</text>
</comment>
<dbReference type="Pfam" id="PF22629">
    <property type="entry name" value="ACT_AHAS_ss"/>
    <property type="match status" value="1"/>
</dbReference>
<organism evidence="10 11">
    <name type="scientific">Halanaerobacter jeridensis</name>
    <dbReference type="NCBI Taxonomy" id="706427"/>
    <lineage>
        <taxon>Bacteria</taxon>
        <taxon>Bacillati</taxon>
        <taxon>Bacillota</taxon>
        <taxon>Clostridia</taxon>
        <taxon>Halanaerobiales</taxon>
        <taxon>Halobacteroidaceae</taxon>
        <taxon>Halanaerobacter</taxon>
    </lineage>
</organism>